<gene>
    <name evidence="2" type="primary">RAB29</name>
    <name evidence="2" type="ORF">NPIL_524201</name>
</gene>
<reference evidence="2" key="1">
    <citation type="submission" date="2020-08" db="EMBL/GenBank/DDBJ databases">
        <title>Multicomponent nature underlies the extraordinary mechanical properties of spider dragline silk.</title>
        <authorList>
            <person name="Kono N."/>
            <person name="Nakamura H."/>
            <person name="Mori M."/>
            <person name="Yoshida Y."/>
            <person name="Ohtoshi R."/>
            <person name="Malay A.D."/>
            <person name="Moran D.A.P."/>
            <person name="Tomita M."/>
            <person name="Numata K."/>
            <person name="Arakawa K."/>
        </authorList>
    </citation>
    <scope>NUCLEOTIDE SEQUENCE</scope>
</reference>
<evidence type="ECO:0000313" key="3">
    <source>
        <dbReference type="Proteomes" id="UP000887013"/>
    </source>
</evidence>
<sequence>MMLPNEYRSPRTIVKSDTSEEDDQMTSNHFTPSRLNSSNPLHSSYMNENGICDLESSGVFVAGYTGPIHKWEHPGYQFLTESAQECNHRYSGKIMIFERKKICDWDPKKIASGDMRVLPEADWNQEEI</sequence>
<feature type="region of interest" description="Disordered" evidence="1">
    <location>
        <begin position="1"/>
        <end position="39"/>
    </location>
</feature>
<dbReference type="AlphaFoldDB" id="A0A8X6PGY2"/>
<feature type="compositionally biased region" description="Polar residues" evidence="1">
    <location>
        <begin position="25"/>
        <end position="39"/>
    </location>
</feature>
<protein>
    <submittedName>
        <fullName evidence="2">Ras-related protein Rab-7L1</fullName>
    </submittedName>
</protein>
<dbReference type="Proteomes" id="UP000887013">
    <property type="component" value="Unassembled WGS sequence"/>
</dbReference>
<dbReference type="OrthoDB" id="10511557at2759"/>
<name>A0A8X6PGY2_NEPPI</name>
<keyword evidence="3" id="KW-1185">Reference proteome</keyword>
<evidence type="ECO:0000256" key="1">
    <source>
        <dbReference type="SAM" id="MobiDB-lite"/>
    </source>
</evidence>
<evidence type="ECO:0000313" key="2">
    <source>
        <dbReference type="EMBL" id="GFT67871.1"/>
    </source>
</evidence>
<proteinExistence type="predicted"/>
<organism evidence="2 3">
    <name type="scientific">Nephila pilipes</name>
    <name type="common">Giant wood spider</name>
    <name type="synonym">Nephila maculata</name>
    <dbReference type="NCBI Taxonomy" id="299642"/>
    <lineage>
        <taxon>Eukaryota</taxon>
        <taxon>Metazoa</taxon>
        <taxon>Ecdysozoa</taxon>
        <taxon>Arthropoda</taxon>
        <taxon>Chelicerata</taxon>
        <taxon>Arachnida</taxon>
        <taxon>Araneae</taxon>
        <taxon>Araneomorphae</taxon>
        <taxon>Entelegynae</taxon>
        <taxon>Araneoidea</taxon>
        <taxon>Nephilidae</taxon>
        <taxon>Nephila</taxon>
    </lineage>
</organism>
<dbReference type="EMBL" id="BMAW01115846">
    <property type="protein sequence ID" value="GFT67871.1"/>
    <property type="molecule type" value="Genomic_DNA"/>
</dbReference>
<accession>A0A8X6PGY2</accession>
<comment type="caution">
    <text evidence="2">The sequence shown here is derived from an EMBL/GenBank/DDBJ whole genome shotgun (WGS) entry which is preliminary data.</text>
</comment>